<proteinExistence type="predicted"/>
<name>A0A382UHP5_9ZZZZ</name>
<dbReference type="InterPro" id="IPR027417">
    <property type="entry name" value="P-loop_NTPase"/>
</dbReference>
<dbReference type="Gene3D" id="3.40.50.300">
    <property type="entry name" value="P-loop containing nucleotide triphosphate hydrolases"/>
    <property type="match status" value="1"/>
</dbReference>
<sequence>MIIIAGLGHCGTSLLAGAFDGKHTFCRACPNKWSDLSLFKYPVIKTHSLPPTDWPPKSKAIWCFGNPMDIVISCRGDARHCQNLMGDYKHMDEIYDRDVMGLEKHFDVWYKQQQISFATVKYEKIFSNIKEIKRFMGLKMNFPEFVPRKTNWKKHWAAPWIQETYARLTEKIDAAEDFKIW</sequence>
<reference evidence="1" key="1">
    <citation type="submission" date="2018-05" db="EMBL/GenBank/DDBJ databases">
        <authorList>
            <person name="Lanie J.A."/>
            <person name="Ng W.-L."/>
            <person name="Kazmierczak K.M."/>
            <person name="Andrzejewski T.M."/>
            <person name="Davidsen T.M."/>
            <person name="Wayne K.J."/>
            <person name="Tettelin H."/>
            <person name="Glass J.I."/>
            <person name="Rusch D."/>
            <person name="Podicherti R."/>
            <person name="Tsui H.-C.T."/>
            <person name="Winkler M.E."/>
        </authorList>
    </citation>
    <scope>NUCLEOTIDE SEQUENCE</scope>
</reference>
<evidence type="ECO:0000313" key="1">
    <source>
        <dbReference type="EMBL" id="SVD33587.1"/>
    </source>
</evidence>
<protein>
    <recommendedName>
        <fullName evidence="2">Sulfotransferase domain-containing protein</fullName>
    </recommendedName>
</protein>
<dbReference type="SUPFAM" id="SSF52540">
    <property type="entry name" value="P-loop containing nucleoside triphosphate hydrolases"/>
    <property type="match status" value="1"/>
</dbReference>
<evidence type="ECO:0008006" key="2">
    <source>
        <dbReference type="Google" id="ProtNLM"/>
    </source>
</evidence>
<gene>
    <name evidence="1" type="ORF">METZ01_LOCUS386441</name>
</gene>
<organism evidence="1">
    <name type="scientific">marine metagenome</name>
    <dbReference type="NCBI Taxonomy" id="408172"/>
    <lineage>
        <taxon>unclassified sequences</taxon>
        <taxon>metagenomes</taxon>
        <taxon>ecological metagenomes</taxon>
    </lineage>
</organism>
<dbReference type="AlphaFoldDB" id="A0A382UHP5"/>
<dbReference type="EMBL" id="UINC01144215">
    <property type="protein sequence ID" value="SVD33587.1"/>
    <property type="molecule type" value="Genomic_DNA"/>
</dbReference>
<accession>A0A382UHP5</accession>